<protein>
    <submittedName>
        <fullName evidence="1">Arc/MetJ-type ribon-helix-helix transcriptional regulator</fullName>
    </submittedName>
</protein>
<dbReference type="EMBL" id="JANUCQ010000002">
    <property type="protein sequence ID" value="MCS3921991.1"/>
    <property type="molecule type" value="Genomic_DNA"/>
</dbReference>
<keyword evidence="2" id="KW-1185">Reference proteome</keyword>
<reference evidence="1" key="1">
    <citation type="submission" date="2022-08" db="EMBL/GenBank/DDBJ databases">
        <title>Genomic Encyclopedia of Type Strains, Phase V (KMG-V): Genome sequencing to study the core and pangenomes of soil and plant-associated prokaryotes.</title>
        <authorList>
            <person name="Whitman W."/>
        </authorList>
    </citation>
    <scope>NUCLEOTIDE SEQUENCE</scope>
    <source>
        <strain evidence="1">PS</strain>
    </source>
</reference>
<dbReference type="Proteomes" id="UP001140258">
    <property type="component" value="Unassembled WGS sequence"/>
</dbReference>
<accession>A0ABT2EVK7</accession>
<dbReference type="RefSeq" id="WP_259051075.1">
    <property type="nucleotide sequence ID" value="NZ_JANUCQ010000002.1"/>
</dbReference>
<name>A0ABT2EVK7_METVO</name>
<evidence type="ECO:0000313" key="2">
    <source>
        <dbReference type="Proteomes" id="UP001140258"/>
    </source>
</evidence>
<proteinExistence type="predicted"/>
<organism evidence="1 2">
    <name type="scientific">Methanococcus voltae PS</name>
    <dbReference type="NCBI Taxonomy" id="523842"/>
    <lineage>
        <taxon>Archaea</taxon>
        <taxon>Methanobacteriati</taxon>
        <taxon>Methanobacteriota</taxon>
        <taxon>Methanomada group</taxon>
        <taxon>Methanococci</taxon>
        <taxon>Methanococcales</taxon>
        <taxon>Methanococcaceae</taxon>
        <taxon>Methanococcus</taxon>
    </lineage>
</organism>
<gene>
    <name evidence="1" type="ORF">M2325_000676</name>
</gene>
<evidence type="ECO:0000313" key="1">
    <source>
        <dbReference type="EMBL" id="MCS3921991.1"/>
    </source>
</evidence>
<sequence length="83" mass="9554">MVKANITLDESTNKIINLVKTTEEFKDKSEAINYIVLEYAEKILNKETFKEEFIQSVLANKKSLPSENVDITSEAYRRELLGL</sequence>
<comment type="caution">
    <text evidence="1">The sequence shown here is derived from an EMBL/GenBank/DDBJ whole genome shotgun (WGS) entry which is preliminary data.</text>
</comment>